<dbReference type="SUPFAM" id="SSF74650">
    <property type="entry name" value="Galactose mutarotase-like"/>
    <property type="match status" value="1"/>
</dbReference>
<dbReference type="GO" id="GO:0047938">
    <property type="term" value="F:glucose-6-phosphate 1-epimerase activity"/>
    <property type="evidence" value="ECO:0007669"/>
    <property type="project" value="UniProtKB-UniRule"/>
</dbReference>
<dbReference type="InterPro" id="IPR014718">
    <property type="entry name" value="GH-type_carb-bd"/>
</dbReference>
<accession>A0A222G9C5</accession>
<organism evidence="6 7">
    <name type="scientific">Cognaticolwellia beringensis</name>
    <dbReference type="NCBI Taxonomy" id="1967665"/>
    <lineage>
        <taxon>Bacteria</taxon>
        <taxon>Pseudomonadati</taxon>
        <taxon>Pseudomonadota</taxon>
        <taxon>Gammaproteobacteria</taxon>
        <taxon>Alteromonadales</taxon>
        <taxon>Colwelliaceae</taxon>
        <taxon>Cognaticolwellia</taxon>
    </lineage>
</organism>
<evidence type="ECO:0000256" key="3">
    <source>
        <dbReference type="ARBA" id="ARBA00023235"/>
    </source>
</evidence>
<dbReference type="PIRSF" id="PIRSF016020">
    <property type="entry name" value="PHexose_mutarotase"/>
    <property type="match status" value="1"/>
</dbReference>
<dbReference type="EMBL" id="CP020465">
    <property type="protein sequence ID" value="ASP48489.1"/>
    <property type="molecule type" value="Genomic_DNA"/>
</dbReference>
<dbReference type="KEGG" id="cber:B5D82_12360"/>
<name>A0A222G9C5_9GAMM</name>
<dbReference type="AlphaFoldDB" id="A0A222G9C5"/>
<evidence type="ECO:0000256" key="1">
    <source>
        <dbReference type="ARBA" id="ARBA00001096"/>
    </source>
</evidence>
<feature type="active site" evidence="5">
    <location>
        <position position="269"/>
    </location>
</feature>
<evidence type="ECO:0000256" key="5">
    <source>
        <dbReference type="PIRSR" id="PIRSR016020-1"/>
    </source>
</evidence>
<dbReference type="GO" id="GO:0030246">
    <property type="term" value="F:carbohydrate binding"/>
    <property type="evidence" value="ECO:0007669"/>
    <property type="project" value="UniProtKB-UniRule"/>
</dbReference>
<comment type="catalytic activity">
    <reaction evidence="1">
        <text>alpha-D-glucose 6-phosphate = beta-D-glucose 6-phosphate</text>
        <dbReference type="Rhea" id="RHEA:16249"/>
        <dbReference type="ChEBI" id="CHEBI:58225"/>
        <dbReference type="ChEBI" id="CHEBI:58247"/>
        <dbReference type="EC" id="5.1.3.15"/>
    </reaction>
</comment>
<dbReference type="PANTHER" id="PTHR11122">
    <property type="entry name" value="APOSPORY-ASSOCIATED PROTEIN C-RELATED"/>
    <property type="match status" value="1"/>
</dbReference>
<feature type="active site" evidence="5">
    <location>
        <position position="169"/>
    </location>
</feature>
<dbReference type="OrthoDB" id="9790727at2"/>
<sequence>MLEILLENEFGRIELYQLATGVQALRFVHQKGQGSVSLYGGQVLSWQPNGQQPVFWLSDTSHYSVGKAIRGGVPLCWPWFGGEVKLPNGELSKVSNHGFARQSQWKIADLSMSDTTVEITLSLFGQAFSSYWPAACELSQTLVFGESFQQTLTMKNLSDQTVEYTGALHSYFCVGNSQETEIPALNDALYDDKLSGYNKQKSTLENCMGPIDRIYQSSDKMVIVDHKWQREIEVQSHGCQQWVLWNPGKGGQNMVDLHAEGENEFVCLEAANTDWQEIASQSSVSISQTIKLHVKR</sequence>
<protein>
    <recommendedName>
        <fullName evidence="4">Putative glucose-6-phosphate 1-epimerase</fullName>
        <ecNumber evidence="4">5.1.3.15</ecNumber>
    </recommendedName>
</protein>
<dbReference type="GO" id="GO:0005975">
    <property type="term" value="P:carbohydrate metabolic process"/>
    <property type="evidence" value="ECO:0007669"/>
    <property type="project" value="InterPro"/>
</dbReference>
<comment type="similarity">
    <text evidence="2 4">Belongs to the glucose-6-phosphate 1-epimerase family.</text>
</comment>
<reference evidence="6 7" key="1">
    <citation type="submission" date="2017-08" db="EMBL/GenBank/DDBJ databases">
        <title>Complete genome of Colwellia sp. NB097-1, a psychrophile bacterium ioslated from Bering Sea.</title>
        <authorList>
            <person name="Chen X."/>
        </authorList>
    </citation>
    <scope>NUCLEOTIDE SEQUENCE [LARGE SCALE GENOMIC DNA]</scope>
    <source>
        <strain evidence="6 7">NB097-1</strain>
    </source>
</reference>
<dbReference type="Proteomes" id="UP000202259">
    <property type="component" value="Chromosome"/>
</dbReference>
<dbReference type="InterPro" id="IPR008183">
    <property type="entry name" value="Aldose_1/G6P_1-epimerase"/>
</dbReference>
<gene>
    <name evidence="6" type="ORF">B5D82_12360</name>
</gene>
<dbReference type="CDD" id="cd09020">
    <property type="entry name" value="D-hex-6-P-epi_like"/>
    <property type="match status" value="1"/>
</dbReference>
<dbReference type="Pfam" id="PF01263">
    <property type="entry name" value="Aldose_epim"/>
    <property type="match status" value="1"/>
</dbReference>
<keyword evidence="3 4" id="KW-0413">Isomerase</keyword>
<keyword evidence="7" id="KW-1185">Reference proteome</keyword>
<dbReference type="InterPro" id="IPR011013">
    <property type="entry name" value="Gal_mutarotase_sf_dom"/>
</dbReference>
<dbReference type="RefSeq" id="WP_081151915.1">
    <property type="nucleotide sequence ID" value="NZ_CP020465.1"/>
</dbReference>
<dbReference type="InterPro" id="IPR025532">
    <property type="entry name" value="G6P_1-epimerase"/>
</dbReference>
<evidence type="ECO:0000256" key="4">
    <source>
        <dbReference type="PIRNR" id="PIRNR016020"/>
    </source>
</evidence>
<dbReference type="PANTHER" id="PTHR11122:SF13">
    <property type="entry name" value="GLUCOSE-6-PHOSPHATE 1-EPIMERASE"/>
    <property type="match status" value="1"/>
</dbReference>
<proteinExistence type="inferred from homology"/>
<evidence type="ECO:0000313" key="6">
    <source>
        <dbReference type="EMBL" id="ASP48489.1"/>
    </source>
</evidence>
<evidence type="ECO:0000256" key="2">
    <source>
        <dbReference type="ARBA" id="ARBA00005866"/>
    </source>
</evidence>
<evidence type="ECO:0000313" key="7">
    <source>
        <dbReference type="Proteomes" id="UP000202259"/>
    </source>
</evidence>
<dbReference type="Gene3D" id="2.70.98.10">
    <property type="match status" value="1"/>
</dbReference>
<dbReference type="EC" id="5.1.3.15" evidence="4"/>